<sequence>MEAINKNQAKNNTRSLSIEAINISKAKQLVTPFAELDDYDQRDITKLKNAFAQYDSILLEHLTRFDLGELSDRLAWIPFELFKDVRKLAKGGFGTVFVAGLDFPSVYVSEDGMVALKVLDENLLHEKYRSGLYIYAVSKS</sequence>
<keyword evidence="2" id="KW-1185">Reference proteome</keyword>
<protein>
    <recommendedName>
        <fullName evidence="3">Protein kinase domain-containing protein</fullName>
    </recommendedName>
</protein>
<dbReference type="AlphaFoldDB" id="A0A433Q9X9"/>
<gene>
    <name evidence="1" type="ORF">BC938DRAFT_470588</name>
</gene>
<organism evidence="1 2">
    <name type="scientific">Jimgerdemannia flammicorona</name>
    <dbReference type="NCBI Taxonomy" id="994334"/>
    <lineage>
        <taxon>Eukaryota</taxon>
        <taxon>Fungi</taxon>
        <taxon>Fungi incertae sedis</taxon>
        <taxon>Mucoromycota</taxon>
        <taxon>Mucoromycotina</taxon>
        <taxon>Endogonomycetes</taxon>
        <taxon>Endogonales</taxon>
        <taxon>Endogonaceae</taxon>
        <taxon>Jimgerdemannia</taxon>
    </lineage>
</organism>
<comment type="caution">
    <text evidence="1">The sequence shown here is derived from an EMBL/GenBank/DDBJ whole genome shotgun (WGS) entry which is preliminary data.</text>
</comment>
<evidence type="ECO:0008006" key="3">
    <source>
        <dbReference type="Google" id="ProtNLM"/>
    </source>
</evidence>
<reference evidence="1 2" key="1">
    <citation type="journal article" date="2018" name="New Phytol.">
        <title>Phylogenomics of Endogonaceae and evolution of mycorrhizas within Mucoromycota.</title>
        <authorList>
            <person name="Chang Y."/>
            <person name="Desiro A."/>
            <person name="Na H."/>
            <person name="Sandor L."/>
            <person name="Lipzen A."/>
            <person name="Clum A."/>
            <person name="Barry K."/>
            <person name="Grigoriev I.V."/>
            <person name="Martin F.M."/>
            <person name="Stajich J.E."/>
            <person name="Smith M.E."/>
            <person name="Bonito G."/>
            <person name="Spatafora J.W."/>
        </authorList>
    </citation>
    <scope>NUCLEOTIDE SEQUENCE [LARGE SCALE GENOMIC DNA]</scope>
    <source>
        <strain evidence="1 2">AD002</strain>
    </source>
</reference>
<dbReference type="Proteomes" id="UP000274822">
    <property type="component" value="Unassembled WGS sequence"/>
</dbReference>
<proteinExistence type="predicted"/>
<accession>A0A433Q9X9</accession>
<evidence type="ECO:0000313" key="1">
    <source>
        <dbReference type="EMBL" id="RUS26572.1"/>
    </source>
</evidence>
<dbReference type="EMBL" id="RBNJ01010156">
    <property type="protein sequence ID" value="RUS26572.1"/>
    <property type="molecule type" value="Genomic_DNA"/>
</dbReference>
<evidence type="ECO:0000313" key="2">
    <source>
        <dbReference type="Proteomes" id="UP000274822"/>
    </source>
</evidence>
<name>A0A433Q9X9_9FUNG</name>